<keyword evidence="3 7" id="KW-0378">Hydrolase</keyword>
<dbReference type="SUPFAM" id="SSF56281">
    <property type="entry name" value="Metallo-hydrolase/oxidoreductase"/>
    <property type="match status" value="1"/>
</dbReference>
<evidence type="ECO:0000256" key="4">
    <source>
        <dbReference type="ARBA" id="ARBA00022833"/>
    </source>
</evidence>
<comment type="similarity">
    <text evidence="1">Belongs to the metallo-beta-lactamase superfamily.</text>
</comment>
<feature type="chain" id="PRO_5032785440" evidence="5">
    <location>
        <begin position="20"/>
        <end position="327"/>
    </location>
</feature>
<dbReference type="PANTHER" id="PTHR42978:SF6">
    <property type="entry name" value="QUORUM-QUENCHING LACTONASE YTNP-RELATED"/>
    <property type="match status" value="1"/>
</dbReference>
<evidence type="ECO:0000313" key="7">
    <source>
        <dbReference type="EMBL" id="MYM89326.1"/>
    </source>
</evidence>
<comment type="caution">
    <text evidence="7">The sequence shown here is derived from an EMBL/GenBank/DDBJ whole genome shotgun (WGS) entry which is preliminary data.</text>
</comment>
<evidence type="ECO:0000313" key="8">
    <source>
        <dbReference type="Proteomes" id="UP000470302"/>
    </source>
</evidence>
<dbReference type="EMBL" id="WWCW01000071">
    <property type="protein sequence ID" value="MYM89326.1"/>
    <property type="molecule type" value="Genomic_DNA"/>
</dbReference>
<accession>A0A845G851</accession>
<keyword evidence="2" id="KW-0479">Metal-binding</keyword>
<evidence type="ECO:0000256" key="1">
    <source>
        <dbReference type="ARBA" id="ARBA00007749"/>
    </source>
</evidence>
<dbReference type="SMART" id="SM00849">
    <property type="entry name" value="Lactamase_B"/>
    <property type="match status" value="1"/>
</dbReference>
<keyword evidence="5" id="KW-0732">Signal</keyword>
<dbReference type="PANTHER" id="PTHR42978">
    <property type="entry name" value="QUORUM-QUENCHING LACTONASE YTNP-RELATED-RELATED"/>
    <property type="match status" value="1"/>
</dbReference>
<evidence type="ECO:0000256" key="2">
    <source>
        <dbReference type="ARBA" id="ARBA00022723"/>
    </source>
</evidence>
<feature type="domain" description="Metallo-beta-lactamase" evidence="6">
    <location>
        <begin position="92"/>
        <end position="298"/>
    </location>
</feature>
<dbReference type="AlphaFoldDB" id="A0A845G851"/>
<protein>
    <submittedName>
        <fullName evidence="7">MBL fold metallo-hydrolase</fullName>
    </submittedName>
</protein>
<feature type="signal peptide" evidence="5">
    <location>
        <begin position="1"/>
        <end position="19"/>
    </location>
</feature>
<gene>
    <name evidence="7" type="ORF">GTP91_19385</name>
</gene>
<sequence>MKISTITSRSVLAVSLAFAGTFAAVAPAQAAAPMQHKQVPGYYRAMIGDYEVTALHDGGGNVDTKILHGDPALIESLLARSFENDPKSVAATVQAYLVNTGSKLVLIDTGAGGHWGGPTLGKLMQNLKASGYKPEQVDLVLLTHLHADHAGGIYQNGKRVFPNATVMMKKADADFWLSKEITAKAPEDAKIFFKVAQDAAAPYIAAGKWQPYEGMDEIVPGIAPYAISGHTPGHTGYMISSKGQSLLVWGDVAHVTAVQMPHPEIGIDYDSDGATAIKTRAALLVKLAADNTMIAAAHMPFPGLGRVRKADTGVGYDWVPTTFLNVK</sequence>
<proteinExistence type="inferred from homology"/>
<dbReference type="InterPro" id="IPR036866">
    <property type="entry name" value="RibonucZ/Hydroxyglut_hydro"/>
</dbReference>
<dbReference type="InterPro" id="IPR051013">
    <property type="entry name" value="MBL_superfamily_lactonases"/>
</dbReference>
<evidence type="ECO:0000259" key="6">
    <source>
        <dbReference type="SMART" id="SM00849"/>
    </source>
</evidence>
<dbReference type="InterPro" id="IPR001279">
    <property type="entry name" value="Metallo-B-lactamas"/>
</dbReference>
<dbReference type="Gene3D" id="3.60.15.10">
    <property type="entry name" value="Ribonuclease Z/Hydroxyacylglutathione hydrolase-like"/>
    <property type="match status" value="1"/>
</dbReference>
<keyword evidence="4" id="KW-0862">Zinc</keyword>
<dbReference type="GO" id="GO:0016787">
    <property type="term" value="F:hydrolase activity"/>
    <property type="evidence" value="ECO:0007669"/>
    <property type="project" value="UniProtKB-KW"/>
</dbReference>
<dbReference type="CDD" id="cd07720">
    <property type="entry name" value="OPHC2-like_MBL-fold"/>
    <property type="match status" value="1"/>
</dbReference>
<evidence type="ECO:0000256" key="3">
    <source>
        <dbReference type="ARBA" id="ARBA00022801"/>
    </source>
</evidence>
<organism evidence="7 8">
    <name type="scientific">Duganella vulcania</name>
    <dbReference type="NCBI Taxonomy" id="2692166"/>
    <lineage>
        <taxon>Bacteria</taxon>
        <taxon>Pseudomonadati</taxon>
        <taxon>Pseudomonadota</taxon>
        <taxon>Betaproteobacteria</taxon>
        <taxon>Burkholderiales</taxon>
        <taxon>Oxalobacteraceae</taxon>
        <taxon>Telluria group</taxon>
        <taxon>Duganella</taxon>
    </lineage>
</organism>
<dbReference type="RefSeq" id="WP_161098269.1">
    <property type="nucleotide sequence ID" value="NZ_WWCW01000071.1"/>
</dbReference>
<dbReference type="Pfam" id="PF00753">
    <property type="entry name" value="Lactamase_B"/>
    <property type="match status" value="1"/>
</dbReference>
<dbReference type="GO" id="GO:0046872">
    <property type="term" value="F:metal ion binding"/>
    <property type="evidence" value="ECO:0007669"/>
    <property type="project" value="UniProtKB-KW"/>
</dbReference>
<evidence type="ECO:0000256" key="5">
    <source>
        <dbReference type="SAM" id="SignalP"/>
    </source>
</evidence>
<dbReference type="Proteomes" id="UP000470302">
    <property type="component" value="Unassembled WGS sequence"/>
</dbReference>
<reference evidence="7 8" key="1">
    <citation type="submission" date="2020-01" db="EMBL/GenBank/DDBJ databases">
        <title>Novel species isolated from a subtropical stream in China.</title>
        <authorList>
            <person name="Lu H."/>
        </authorList>
    </citation>
    <scope>NUCLEOTIDE SEQUENCE [LARGE SCALE GENOMIC DNA]</scope>
    <source>
        <strain evidence="7 8">FT82W</strain>
    </source>
</reference>
<name>A0A845G851_9BURK</name>